<dbReference type="PANTHER" id="PTHR48182:SF3">
    <property type="entry name" value="DUF676 DOMAIN-CONTAINING PROTEIN"/>
    <property type="match status" value="1"/>
</dbReference>
<protein>
    <recommendedName>
        <fullName evidence="3">DUF676 domain-containing protein</fullName>
    </recommendedName>
</protein>
<sequence length="297" mass="33197">MSLDYEDRNPMRTKIYRTLGQGLSIFHEAQDPDIDIVAIPRLGANPEESWTWTSSKGGPGRSIAAYWQTPENTETPQQDSQAKKEFNWIRDKDGLASLYPKSRVMLYDYASAWQGSRKVRATMKSICIWLLDDLSERRKSPTEITRPLIFIGHSMAGIIIAKTWCMAKARKEFEAILTCTVGCVFLGAPFEGSSMARVALAYSSVFGSEAYEALLSFMQTGNNDTLDEVREDFVEICNNLDPSIELLCEWEQVATDASYAARITDNAPRLLQHKAFTAGIRAVLDLSIRQGTVSVTA</sequence>
<dbReference type="OrthoDB" id="427518at2759"/>
<dbReference type="AlphaFoldDB" id="A0A6G1L7E6"/>
<organism evidence="1 2">
    <name type="scientific">Teratosphaeria nubilosa</name>
    <dbReference type="NCBI Taxonomy" id="161662"/>
    <lineage>
        <taxon>Eukaryota</taxon>
        <taxon>Fungi</taxon>
        <taxon>Dikarya</taxon>
        <taxon>Ascomycota</taxon>
        <taxon>Pezizomycotina</taxon>
        <taxon>Dothideomycetes</taxon>
        <taxon>Dothideomycetidae</taxon>
        <taxon>Mycosphaerellales</taxon>
        <taxon>Teratosphaeriaceae</taxon>
        <taxon>Teratosphaeria</taxon>
    </lineage>
</organism>
<accession>A0A6G1L7E6</accession>
<dbReference type="EMBL" id="ML995840">
    <property type="protein sequence ID" value="KAF2768853.1"/>
    <property type="molecule type" value="Genomic_DNA"/>
</dbReference>
<evidence type="ECO:0000313" key="1">
    <source>
        <dbReference type="EMBL" id="KAF2768853.1"/>
    </source>
</evidence>
<dbReference type="Proteomes" id="UP000799436">
    <property type="component" value="Unassembled WGS sequence"/>
</dbReference>
<evidence type="ECO:0008006" key="3">
    <source>
        <dbReference type="Google" id="ProtNLM"/>
    </source>
</evidence>
<reference evidence="1" key="1">
    <citation type="journal article" date="2020" name="Stud. Mycol.">
        <title>101 Dothideomycetes genomes: a test case for predicting lifestyles and emergence of pathogens.</title>
        <authorList>
            <person name="Haridas S."/>
            <person name="Albert R."/>
            <person name="Binder M."/>
            <person name="Bloem J."/>
            <person name="Labutti K."/>
            <person name="Salamov A."/>
            <person name="Andreopoulos B."/>
            <person name="Baker S."/>
            <person name="Barry K."/>
            <person name="Bills G."/>
            <person name="Bluhm B."/>
            <person name="Cannon C."/>
            <person name="Castanera R."/>
            <person name="Culley D."/>
            <person name="Daum C."/>
            <person name="Ezra D."/>
            <person name="Gonzalez J."/>
            <person name="Henrissat B."/>
            <person name="Kuo A."/>
            <person name="Liang C."/>
            <person name="Lipzen A."/>
            <person name="Lutzoni F."/>
            <person name="Magnuson J."/>
            <person name="Mondo S."/>
            <person name="Nolan M."/>
            <person name="Ohm R."/>
            <person name="Pangilinan J."/>
            <person name="Park H.-J."/>
            <person name="Ramirez L."/>
            <person name="Alfaro M."/>
            <person name="Sun H."/>
            <person name="Tritt A."/>
            <person name="Yoshinaga Y."/>
            <person name="Zwiers L.-H."/>
            <person name="Turgeon B."/>
            <person name="Goodwin S."/>
            <person name="Spatafora J."/>
            <person name="Crous P."/>
            <person name="Grigoriev I."/>
        </authorList>
    </citation>
    <scope>NUCLEOTIDE SEQUENCE</scope>
    <source>
        <strain evidence="1">CBS 116005</strain>
    </source>
</reference>
<name>A0A6G1L7E6_9PEZI</name>
<dbReference type="InterPro" id="IPR052374">
    <property type="entry name" value="SERAC1"/>
</dbReference>
<dbReference type="InterPro" id="IPR029058">
    <property type="entry name" value="AB_hydrolase_fold"/>
</dbReference>
<dbReference type="Gene3D" id="3.40.50.1820">
    <property type="entry name" value="alpha/beta hydrolase"/>
    <property type="match status" value="1"/>
</dbReference>
<evidence type="ECO:0000313" key="2">
    <source>
        <dbReference type="Proteomes" id="UP000799436"/>
    </source>
</evidence>
<keyword evidence="2" id="KW-1185">Reference proteome</keyword>
<proteinExistence type="predicted"/>
<dbReference type="SUPFAM" id="SSF53474">
    <property type="entry name" value="alpha/beta-Hydrolases"/>
    <property type="match status" value="1"/>
</dbReference>
<gene>
    <name evidence="1" type="ORF">EJ03DRAFT_112885</name>
</gene>
<dbReference type="PANTHER" id="PTHR48182">
    <property type="entry name" value="PROTEIN SERAC1"/>
    <property type="match status" value="1"/>
</dbReference>